<proteinExistence type="predicted"/>
<sequence>MVEDDWNRELDSEFCYSNPAIVPGEELSRRGYSMYRAFENSQAKNNFNNNFSNSRESQSRF</sequence>
<evidence type="ECO:0000313" key="2">
    <source>
        <dbReference type="Proteomes" id="UP000729913"/>
    </source>
</evidence>
<dbReference type="Proteomes" id="UP000729913">
    <property type="component" value="Unassembled WGS sequence"/>
</dbReference>
<organism evidence="1 2">
    <name type="scientific">Cotesia typhae</name>
    <dbReference type="NCBI Taxonomy" id="2053667"/>
    <lineage>
        <taxon>Eukaryota</taxon>
        <taxon>Metazoa</taxon>
        <taxon>Ecdysozoa</taxon>
        <taxon>Arthropoda</taxon>
        <taxon>Hexapoda</taxon>
        <taxon>Insecta</taxon>
        <taxon>Pterygota</taxon>
        <taxon>Neoptera</taxon>
        <taxon>Endopterygota</taxon>
        <taxon>Hymenoptera</taxon>
        <taxon>Apocrita</taxon>
        <taxon>Ichneumonoidea</taxon>
        <taxon>Braconidae</taxon>
        <taxon>Microgastrinae</taxon>
        <taxon>Cotesia</taxon>
    </lineage>
</organism>
<comment type="caution">
    <text evidence="1">The sequence shown here is derived from an EMBL/GenBank/DDBJ whole genome shotgun (WGS) entry which is preliminary data.</text>
</comment>
<reference evidence="1" key="1">
    <citation type="submission" date="2020-03" db="EMBL/GenBank/DDBJ databases">
        <authorList>
            <person name="Chebbi M.A."/>
            <person name="Drezen J.M."/>
        </authorList>
    </citation>
    <scope>NUCLEOTIDE SEQUENCE</scope>
    <source>
        <tissue evidence="1">Whole body</tissue>
    </source>
</reference>
<keyword evidence="2" id="KW-1185">Reference proteome</keyword>
<dbReference type="EMBL" id="JAAOIC020000072">
    <property type="protein sequence ID" value="KAG8033870.1"/>
    <property type="molecule type" value="Genomic_DNA"/>
</dbReference>
<name>A0A8J5USJ1_9HYME</name>
<gene>
    <name evidence="1" type="ORF">G9C98_008351</name>
</gene>
<protein>
    <submittedName>
        <fullName evidence="1">Uncharacterized protein</fullName>
    </submittedName>
</protein>
<accession>A0A8J5USJ1</accession>
<dbReference type="OrthoDB" id="7698977at2759"/>
<dbReference type="AlphaFoldDB" id="A0A8J5USJ1"/>
<evidence type="ECO:0000313" key="1">
    <source>
        <dbReference type="EMBL" id="KAG8033870.1"/>
    </source>
</evidence>
<reference evidence="1" key="2">
    <citation type="submission" date="2021-04" db="EMBL/GenBank/DDBJ databases">
        <title>Genome-wide patterns of bracovirus chromosomal integration into multiple host tissues during parasitism.</title>
        <authorList>
            <person name="Chebbi M.A.C."/>
        </authorList>
    </citation>
    <scope>NUCLEOTIDE SEQUENCE</scope>
    <source>
        <tissue evidence="1">Whole body</tissue>
    </source>
</reference>